<dbReference type="InterPro" id="IPR017508">
    <property type="entry name" value="HipA_N1"/>
</dbReference>
<evidence type="ECO:0000313" key="2">
    <source>
        <dbReference type="EMBL" id="CDH19391.1"/>
    </source>
</evidence>
<dbReference type="AlphaFoldDB" id="A0A077PFD2"/>
<dbReference type="HOGENOM" id="CLU_2903320_0_0_6"/>
<name>A0A077PFD2_XENBV</name>
<gene>
    <name evidence="2" type="ORF">XBKQ1_2100057</name>
</gene>
<protein>
    <recommendedName>
        <fullName evidence="1">HipA N-terminal subdomain 1 domain-containing protein</fullName>
    </recommendedName>
</protein>
<comment type="caution">
    <text evidence="2">The sequence shown here is derived from an EMBL/GenBank/DDBJ whole genome shotgun (WGS) entry which is preliminary data.</text>
</comment>
<dbReference type="RefSeq" id="WP_051861228.1">
    <property type="nucleotide sequence ID" value="NZ_CAWLZI010000196.1"/>
</dbReference>
<dbReference type="NCBIfam" id="TIGR03071">
    <property type="entry name" value="couple_hipA"/>
    <property type="match status" value="1"/>
</dbReference>
<evidence type="ECO:0000259" key="1">
    <source>
        <dbReference type="Pfam" id="PF13657"/>
    </source>
</evidence>
<dbReference type="EMBL" id="CBSY010000125">
    <property type="protein sequence ID" value="CDH19391.1"/>
    <property type="molecule type" value="Genomic_DNA"/>
</dbReference>
<feature type="domain" description="HipA N-terminal subdomain 1" evidence="1">
    <location>
        <begin position="4"/>
        <end position="52"/>
    </location>
</feature>
<organism evidence="2 3">
    <name type="scientific">Xenorhabdus bovienii str. kraussei Quebec</name>
    <dbReference type="NCBI Taxonomy" id="1398203"/>
    <lineage>
        <taxon>Bacteria</taxon>
        <taxon>Pseudomonadati</taxon>
        <taxon>Pseudomonadota</taxon>
        <taxon>Gammaproteobacteria</taxon>
        <taxon>Enterobacterales</taxon>
        <taxon>Morganellaceae</taxon>
        <taxon>Xenorhabdus</taxon>
    </lineage>
</organism>
<dbReference type="OrthoDB" id="9805913at2"/>
<dbReference type="Proteomes" id="UP000028500">
    <property type="component" value="Unassembled WGS sequence"/>
</dbReference>
<accession>A0A077PFD2</accession>
<evidence type="ECO:0000313" key="3">
    <source>
        <dbReference type="Proteomes" id="UP000028500"/>
    </source>
</evidence>
<sequence length="62" mass="7049">MAALDVYRNGYRVGVFTKTNTGAHHFKYAEAWLKLTGSRPISMSMPLRYQTLPINHTAITHN</sequence>
<proteinExistence type="predicted"/>
<dbReference type="Pfam" id="PF13657">
    <property type="entry name" value="Couple_hipA"/>
    <property type="match status" value="1"/>
</dbReference>
<keyword evidence="3" id="KW-1185">Reference proteome</keyword>
<reference evidence="2" key="1">
    <citation type="submission" date="2013-07" db="EMBL/GenBank/DDBJ databases">
        <title>Sub-species coevolution in mutualistic symbiosis.</title>
        <authorList>
            <person name="Murfin K."/>
            <person name="Klassen J."/>
            <person name="Lee M."/>
            <person name="Forst S."/>
            <person name="Stock P."/>
            <person name="Goodrich-Blair H."/>
        </authorList>
    </citation>
    <scope>NUCLEOTIDE SEQUENCE [LARGE SCALE GENOMIC DNA]</scope>
    <source>
        <strain evidence="2">Kraussei Quebec</strain>
    </source>
</reference>